<protein>
    <submittedName>
        <fullName evidence="2">Uncharacterized protein</fullName>
    </submittedName>
</protein>
<feature type="region of interest" description="Disordered" evidence="1">
    <location>
        <begin position="1"/>
        <end position="21"/>
    </location>
</feature>
<accession>A0AA41U1B3</accession>
<evidence type="ECO:0000256" key="1">
    <source>
        <dbReference type="SAM" id="MobiDB-lite"/>
    </source>
</evidence>
<evidence type="ECO:0000313" key="3">
    <source>
        <dbReference type="Proteomes" id="UP001165378"/>
    </source>
</evidence>
<name>A0AA41U1B3_9ACTN</name>
<keyword evidence="3" id="KW-1185">Reference proteome</keyword>
<dbReference type="RefSeq" id="WP_235053660.1">
    <property type="nucleotide sequence ID" value="NZ_JAKFHA010000011.1"/>
</dbReference>
<gene>
    <name evidence="2" type="ORF">LZ495_19470</name>
</gene>
<reference evidence="2" key="1">
    <citation type="submission" date="2022-01" db="EMBL/GenBank/DDBJ databases">
        <title>Genome-Based Taxonomic Classification of the Phylum Actinobacteria.</title>
        <authorList>
            <person name="Gao Y."/>
        </authorList>
    </citation>
    <scope>NUCLEOTIDE SEQUENCE</scope>
    <source>
        <strain evidence="2">KLBMP 8922</strain>
    </source>
</reference>
<dbReference type="Proteomes" id="UP001165378">
    <property type="component" value="Unassembled WGS sequence"/>
</dbReference>
<proteinExistence type="predicted"/>
<sequence>MTKYTPNFRLPYPEPGDQPRGDTQIQALATAAEKALGSAYLSASFSGSFQLLTDAWGLLPLNIVLTNLPDGSYFTYDEAARKWTVKKNGYYRIDARLALNGNQTDLTFGIATNAEGSPDGKFSAYSTLWTRDASTTEYAWLKAGDTLSFWAKSSPAAVATFARLAVDYCSPPVGGAPTHYYTGTDYPQEPTNAA</sequence>
<organism evidence="2 3">
    <name type="scientific">Yinghuangia soli</name>
    <dbReference type="NCBI Taxonomy" id="2908204"/>
    <lineage>
        <taxon>Bacteria</taxon>
        <taxon>Bacillati</taxon>
        <taxon>Actinomycetota</taxon>
        <taxon>Actinomycetes</taxon>
        <taxon>Kitasatosporales</taxon>
        <taxon>Streptomycetaceae</taxon>
        <taxon>Yinghuangia</taxon>
    </lineage>
</organism>
<dbReference type="AlphaFoldDB" id="A0AA41U1B3"/>
<comment type="caution">
    <text evidence="2">The sequence shown here is derived from an EMBL/GenBank/DDBJ whole genome shotgun (WGS) entry which is preliminary data.</text>
</comment>
<evidence type="ECO:0000313" key="2">
    <source>
        <dbReference type="EMBL" id="MCF2529380.1"/>
    </source>
</evidence>
<dbReference type="EMBL" id="JAKFHA010000011">
    <property type="protein sequence ID" value="MCF2529380.1"/>
    <property type="molecule type" value="Genomic_DNA"/>
</dbReference>